<organism evidence="1 2">
    <name type="scientific">Sinorhizobium psoraleae</name>
    <dbReference type="NCBI Taxonomy" id="520838"/>
    <lineage>
        <taxon>Bacteria</taxon>
        <taxon>Pseudomonadati</taxon>
        <taxon>Pseudomonadota</taxon>
        <taxon>Alphaproteobacteria</taxon>
        <taxon>Hyphomicrobiales</taxon>
        <taxon>Rhizobiaceae</taxon>
        <taxon>Sinorhizobium/Ensifer group</taxon>
        <taxon>Sinorhizobium</taxon>
    </lineage>
</organism>
<sequence>MFGIFVTLSRRCHLHIAARDNVVRKLTQEGKQPFSVGLFVFGRSFLGGRAGVLAIAATCHRHAG</sequence>
<name>A0ABT4KA57_9HYPH</name>
<dbReference type="Proteomes" id="UP001079430">
    <property type="component" value="Unassembled WGS sequence"/>
</dbReference>
<gene>
    <name evidence="1" type="ORF">O3W52_01740</name>
</gene>
<dbReference type="RefSeq" id="WP_269274917.1">
    <property type="nucleotide sequence ID" value="NZ_JAPVOI010000002.1"/>
</dbReference>
<reference evidence="1" key="1">
    <citation type="submission" date="2022-10" db="EMBL/GenBank/DDBJ databases">
        <title>Whole genome sequencing of three plant growth promoting bacteria isolated from Vachellia tortilis subsp. raddiana in Morocco.</title>
        <authorList>
            <person name="Hnini M."/>
            <person name="Zouagui R."/>
            <person name="Zouagui H."/>
            <person name="Chemao Elfihri M.-W."/>
            <person name="Ibrahimi A."/>
            <person name="Sbabou L."/>
            <person name="Aurag J."/>
        </authorList>
    </citation>
    <scope>NUCLEOTIDE SEQUENCE</scope>
    <source>
        <strain evidence="1">LMR678</strain>
    </source>
</reference>
<accession>A0ABT4KA57</accession>
<comment type="caution">
    <text evidence="1">The sequence shown here is derived from an EMBL/GenBank/DDBJ whole genome shotgun (WGS) entry which is preliminary data.</text>
</comment>
<dbReference type="EMBL" id="JAPVOI010000002">
    <property type="protein sequence ID" value="MCZ4088837.1"/>
    <property type="molecule type" value="Genomic_DNA"/>
</dbReference>
<keyword evidence="2" id="KW-1185">Reference proteome</keyword>
<protein>
    <submittedName>
        <fullName evidence="1">Uncharacterized protein</fullName>
    </submittedName>
</protein>
<proteinExistence type="predicted"/>
<evidence type="ECO:0000313" key="1">
    <source>
        <dbReference type="EMBL" id="MCZ4088837.1"/>
    </source>
</evidence>
<evidence type="ECO:0000313" key="2">
    <source>
        <dbReference type="Proteomes" id="UP001079430"/>
    </source>
</evidence>